<evidence type="ECO:0000313" key="10">
    <source>
        <dbReference type="Proteomes" id="UP001165289"/>
    </source>
</evidence>
<evidence type="ECO:0000256" key="7">
    <source>
        <dbReference type="ARBA" id="ARBA00022989"/>
    </source>
</evidence>
<evidence type="ECO:0000256" key="8">
    <source>
        <dbReference type="ARBA" id="ARBA00023136"/>
    </source>
</evidence>
<accession>A0AAV7K0R8</accession>
<protein>
    <recommendedName>
        <fullName evidence="3">ER membrane protein complex subunit 10</fullName>
    </recommendedName>
</protein>
<evidence type="ECO:0000256" key="6">
    <source>
        <dbReference type="ARBA" id="ARBA00022824"/>
    </source>
</evidence>
<dbReference type="Proteomes" id="UP001165289">
    <property type="component" value="Unassembled WGS sequence"/>
</dbReference>
<keyword evidence="6" id="KW-0256">Endoplasmic reticulum</keyword>
<name>A0AAV7K0R8_9METZ</name>
<keyword evidence="10" id="KW-1185">Reference proteome</keyword>
<evidence type="ECO:0000313" key="9">
    <source>
        <dbReference type="EMBL" id="KAI6653861.1"/>
    </source>
</evidence>
<dbReference type="PANTHER" id="PTHR21397">
    <property type="entry name" value="CHROMATIN COMPLEXES SUBUNIT BAP18-RELATED"/>
    <property type="match status" value="1"/>
</dbReference>
<gene>
    <name evidence="9" type="ORF">LOD99_3363</name>
</gene>
<sequence>MRYILFLLSISLYVYTYYCYTLEISHSCDGVTWESRGVVSIKTEKSLSGNFSQTPISSRLLSCLWLKAQTDEFYHVRAPVTFSEKESPSETAQFVHGFTKSRHLFCSDLYDSLTIYTDSKGGVLSLFSESKRGCVTGEEWSRGAKSQIKEKLSTSLHLVHAHQHPGPEPPVEEFLKEHIVEKEKKERGEDKSFFQKYWQYLLIGFVVYTLMGVLVKAPSEEGGESH</sequence>
<dbReference type="Pfam" id="PF21203">
    <property type="entry name" value="ECM10"/>
    <property type="match status" value="1"/>
</dbReference>
<evidence type="ECO:0000256" key="2">
    <source>
        <dbReference type="ARBA" id="ARBA00007695"/>
    </source>
</evidence>
<keyword evidence="7" id="KW-1133">Transmembrane helix</keyword>
<evidence type="ECO:0000256" key="4">
    <source>
        <dbReference type="ARBA" id="ARBA00022692"/>
    </source>
</evidence>
<comment type="similarity">
    <text evidence="2">Belongs to the EMC10 family.</text>
</comment>
<dbReference type="PANTHER" id="PTHR21397:SF4">
    <property type="entry name" value="ER MEMBRANE PROTEIN COMPLEX SUBUNIT 10"/>
    <property type="match status" value="1"/>
</dbReference>
<dbReference type="GO" id="GO:0005789">
    <property type="term" value="C:endoplasmic reticulum membrane"/>
    <property type="evidence" value="ECO:0007669"/>
    <property type="project" value="UniProtKB-SubCell"/>
</dbReference>
<reference evidence="9 10" key="1">
    <citation type="journal article" date="2023" name="BMC Biol.">
        <title>The compact genome of the sponge Oopsacas minuta (Hexactinellida) is lacking key metazoan core genes.</title>
        <authorList>
            <person name="Santini S."/>
            <person name="Schenkelaars Q."/>
            <person name="Jourda C."/>
            <person name="Duchesne M."/>
            <person name="Belahbib H."/>
            <person name="Rocher C."/>
            <person name="Selva M."/>
            <person name="Riesgo A."/>
            <person name="Vervoort M."/>
            <person name="Leys S.P."/>
            <person name="Kodjabachian L."/>
            <person name="Le Bivic A."/>
            <person name="Borchiellini C."/>
            <person name="Claverie J.M."/>
            <person name="Renard E."/>
        </authorList>
    </citation>
    <scope>NUCLEOTIDE SEQUENCE [LARGE SCALE GENOMIC DNA]</scope>
    <source>
        <strain evidence="9">SPO-2</strain>
    </source>
</reference>
<comment type="subcellular location">
    <subcellularLocation>
        <location evidence="1">Endoplasmic reticulum membrane</location>
        <topology evidence="1">Single-pass type I membrane protein</topology>
    </subcellularLocation>
</comment>
<evidence type="ECO:0000256" key="1">
    <source>
        <dbReference type="ARBA" id="ARBA00004115"/>
    </source>
</evidence>
<keyword evidence="4" id="KW-0812">Transmembrane</keyword>
<keyword evidence="8" id="KW-0472">Membrane</keyword>
<keyword evidence="5" id="KW-0732">Signal</keyword>
<proteinExistence type="inferred from homology"/>
<evidence type="ECO:0000256" key="5">
    <source>
        <dbReference type="ARBA" id="ARBA00022729"/>
    </source>
</evidence>
<comment type="caution">
    <text evidence="9">The sequence shown here is derived from an EMBL/GenBank/DDBJ whole genome shotgun (WGS) entry which is preliminary data.</text>
</comment>
<dbReference type="AlphaFoldDB" id="A0AAV7K0R8"/>
<organism evidence="9 10">
    <name type="scientific">Oopsacas minuta</name>
    <dbReference type="NCBI Taxonomy" id="111878"/>
    <lineage>
        <taxon>Eukaryota</taxon>
        <taxon>Metazoa</taxon>
        <taxon>Porifera</taxon>
        <taxon>Hexactinellida</taxon>
        <taxon>Hexasterophora</taxon>
        <taxon>Lyssacinosida</taxon>
        <taxon>Leucopsacidae</taxon>
        <taxon>Oopsacas</taxon>
    </lineage>
</organism>
<evidence type="ECO:0000256" key="3">
    <source>
        <dbReference type="ARBA" id="ARBA00020105"/>
    </source>
</evidence>
<dbReference type="CDD" id="cd22209">
    <property type="entry name" value="EMC10"/>
    <property type="match status" value="1"/>
</dbReference>
<dbReference type="EMBL" id="JAKMXF010000255">
    <property type="protein sequence ID" value="KAI6653861.1"/>
    <property type="molecule type" value="Genomic_DNA"/>
</dbReference>